<name>A0A975NYH9_9BRAD</name>
<gene>
    <name evidence="1" type="ORF">KMZ93_20620</name>
</gene>
<dbReference type="SUPFAM" id="SSF53955">
    <property type="entry name" value="Lysozyme-like"/>
    <property type="match status" value="1"/>
</dbReference>
<keyword evidence="2" id="KW-1185">Reference proteome</keyword>
<dbReference type="Gene3D" id="1.10.3810.10">
    <property type="entry name" value="Biosynthetic peptidoglycan transglycosylase-like"/>
    <property type="match status" value="1"/>
</dbReference>
<dbReference type="InterPro" id="IPR036950">
    <property type="entry name" value="PBP_transglycosylase"/>
</dbReference>
<dbReference type="EMBL" id="CP076136">
    <property type="protein sequence ID" value="QWG22354.1"/>
    <property type="molecule type" value="Genomic_DNA"/>
</dbReference>
<dbReference type="Proteomes" id="UP000676951">
    <property type="component" value="Chromosome"/>
</dbReference>
<evidence type="ECO:0000313" key="2">
    <source>
        <dbReference type="Proteomes" id="UP000676951"/>
    </source>
</evidence>
<sequence>MSGTKFSSPRLAFWCLLLVLLGGIGYEAYAVVAARGVTRELFAKYEVATRNGEAPPAVLTAARLEALIKVQDPRFWTHNGVDWSAPLATTVTQSIVKKLYFEKFEPGIAKIKQTLIARFAVDPLTSKNAQLAAFIDVNGFDAASRKWFGKPLEALDDDQYLSLLATNNTPRVAPGTPENEDRMKRIKKYLAGQCERRGLADVWLGQCGT</sequence>
<dbReference type="AlphaFoldDB" id="A0A975NYH9"/>
<proteinExistence type="predicted"/>
<protein>
    <submittedName>
        <fullName evidence="1">Transglycosylase domain-containing protein</fullName>
    </submittedName>
</protein>
<reference evidence="1 2" key="1">
    <citation type="submission" date="2021-06" db="EMBL/GenBank/DDBJ databases">
        <title>Bradyrhizobium sp. S2-11-4 Genome sequencing.</title>
        <authorList>
            <person name="Jin L."/>
        </authorList>
    </citation>
    <scope>NUCLEOTIDE SEQUENCE [LARGE SCALE GENOMIC DNA]</scope>
    <source>
        <strain evidence="1 2">S2-11-4</strain>
    </source>
</reference>
<dbReference type="RefSeq" id="WP_215603123.1">
    <property type="nucleotide sequence ID" value="NZ_CP076136.1"/>
</dbReference>
<accession>A0A975NYH9</accession>
<organism evidence="1 2">
    <name type="scientific">Bradyrhizobium sediminis</name>
    <dbReference type="NCBI Taxonomy" id="2840469"/>
    <lineage>
        <taxon>Bacteria</taxon>
        <taxon>Pseudomonadati</taxon>
        <taxon>Pseudomonadota</taxon>
        <taxon>Alphaproteobacteria</taxon>
        <taxon>Hyphomicrobiales</taxon>
        <taxon>Nitrobacteraceae</taxon>
        <taxon>Bradyrhizobium</taxon>
    </lineage>
</organism>
<evidence type="ECO:0000313" key="1">
    <source>
        <dbReference type="EMBL" id="QWG22354.1"/>
    </source>
</evidence>
<dbReference type="InterPro" id="IPR023346">
    <property type="entry name" value="Lysozyme-like_dom_sf"/>
</dbReference>